<dbReference type="HAMAP" id="MF_00235">
    <property type="entry name" value="Adenylate_kinase_Adk"/>
    <property type="match status" value="1"/>
</dbReference>
<dbReference type="Gene3D" id="3.40.50.300">
    <property type="entry name" value="P-loop containing nucleotide triphosphate hydrolases"/>
    <property type="match status" value="1"/>
</dbReference>
<dbReference type="GO" id="GO:0004017">
    <property type="term" value="F:AMP kinase activity"/>
    <property type="evidence" value="ECO:0007669"/>
    <property type="project" value="InterPro"/>
</dbReference>
<keyword evidence="8" id="KW-1185">Reference proteome</keyword>
<evidence type="ECO:0000256" key="2">
    <source>
        <dbReference type="ARBA" id="ARBA00022741"/>
    </source>
</evidence>
<evidence type="ECO:0000256" key="1">
    <source>
        <dbReference type="ARBA" id="ARBA00022679"/>
    </source>
</evidence>
<keyword evidence="3 4" id="KW-0418">Kinase</keyword>
<evidence type="ECO:0000313" key="8">
    <source>
        <dbReference type="Proteomes" id="UP000018208"/>
    </source>
</evidence>
<keyword evidence="1 4" id="KW-0808">Transferase</keyword>
<dbReference type="Gene3D" id="1.20.890.10">
    <property type="entry name" value="cAMP-dependent protein kinase regulatory subunit, dimerization-anchoring domain"/>
    <property type="match status" value="1"/>
</dbReference>
<dbReference type="Proteomes" id="UP000018208">
    <property type="component" value="Unassembled WGS sequence"/>
</dbReference>
<dbReference type="SUPFAM" id="SSF52540">
    <property type="entry name" value="P-loop containing nucleoside triphosphate hydrolases"/>
    <property type="match status" value="1"/>
</dbReference>
<reference evidence="5" key="1">
    <citation type="journal article" date="2013" name="Nat. Commun.">
        <title>Hydrogenosomes in the diplomonad Spironucleus salmonicida.</title>
        <authorList>
            <person name="Jerlstrom-Hultqvist J."/>
            <person name="Einarsson E."/>
            <person name="Xu F."/>
            <person name="Hjort K."/>
            <person name="Ek B."/>
            <person name="Steinhauf D."/>
            <person name="Hultenby K."/>
            <person name="Bergquist J."/>
            <person name="Andersson J.O."/>
            <person name="Svard S.G."/>
        </authorList>
    </citation>
    <scope>NUCLEOTIDE SEQUENCE</scope>
    <source>
        <strain evidence="5">ATCC 50377</strain>
    </source>
</reference>
<dbReference type="AlphaFoldDB" id="K7REM3"/>
<dbReference type="CDD" id="cd01428">
    <property type="entry name" value="ADK"/>
    <property type="match status" value="1"/>
</dbReference>
<evidence type="ECO:0000313" key="6">
    <source>
        <dbReference type="EMBL" id="EST47494.1"/>
    </source>
</evidence>
<name>K7REM3_9EUKA</name>
<keyword evidence="2" id="KW-0547">Nucleotide-binding</keyword>
<evidence type="ECO:0000256" key="4">
    <source>
        <dbReference type="RuleBase" id="RU003330"/>
    </source>
</evidence>
<protein>
    <submittedName>
        <fullName evidence="5">Adenylate kinase 2</fullName>
    </submittedName>
</protein>
<comment type="similarity">
    <text evidence="4">Belongs to the adenylate kinase family.</text>
</comment>
<dbReference type="InterPro" id="IPR027417">
    <property type="entry name" value="P-loop_NTPase"/>
</dbReference>
<evidence type="ECO:0000313" key="5">
    <source>
        <dbReference type="EMBL" id="AFV80080.1"/>
    </source>
</evidence>
<dbReference type="InterPro" id="IPR000850">
    <property type="entry name" value="Adenylat/UMP-CMP_kin"/>
</dbReference>
<dbReference type="PROSITE" id="PS00113">
    <property type="entry name" value="ADENYLATE_KINASE"/>
    <property type="match status" value="1"/>
</dbReference>
<dbReference type="PRINTS" id="PR00094">
    <property type="entry name" value="ADENYLTKNASE"/>
</dbReference>
<dbReference type="NCBIfam" id="TIGR01351">
    <property type="entry name" value="adk"/>
    <property type="match status" value="1"/>
</dbReference>
<dbReference type="Pfam" id="PF00406">
    <property type="entry name" value="ADK"/>
    <property type="match status" value="1"/>
</dbReference>
<dbReference type="GO" id="GO:0005524">
    <property type="term" value="F:ATP binding"/>
    <property type="evidence" value="ECO:0007669"/>
    <property type="project" value="InterPro"/>
</dbReference>
<dbReference type="EMBL" id="KI546040">
    <property type="protein sequence ID" value="EST47494.1"/>
    <property type="molecule type" value="Genomic_DNA"/>
</dbReference>
<dbReference type="EMBL" id="JX549105">
    <property type="protein sequence ID" value="AFV80080.1"/>
    <property type="molecule type" value="Genomic_DNA"/>
</dbReference>
<reference evidence="7" key="3">
    <citation type="submission" date="2020-12" db="EMBL/GenBank/DDBJ databases">
        <title>New Spironucleus salmonicida genome in near-complete chromosomes.</title>
        <authorList>
            <person name="Xu F."/>
            <person name="Kurt Z."/>
            <person name="Jimenez-Gonzalez A."/>
            <person name="Astvaldsson A."/>
            <person name="Andersson J.O."/>
            <person name="Svard S.G."/>
        </authorList>
    </citation>
    <scope>NUCLEOTIDE SEQUENCE</scope>
    <source>
        <strain evidence="7">ATCC 50377</strain>
    </source>
</reference>
<evidence type="ECO:0000313" key="7">
    <source>
        <dbReference type="EMBL" id="KAH0570697.1"/>
    </source>
</evidence>
<accession>K7REM3</accession>
<dbReference type="InterPro" id="IPR033690">
    <property type="entry name" value="Adenylat_kinase_CS"/>
</dbReference>
<proteinExistence type="inferred from homology"/>
<dbReference type="VEuPathDB" id="GiardiaDB:SS50377_26983"/>
<gene>
    <name evidence="5" type="ORF">SS50377_12479</name>
    <name evidence="7" type="ORF">SS50377_26983</name>
</gene>
<dbReference type="EMBL" id="AUWU02000007">
    <property type="protein sequence ID" value="KAH0570697.1"/>
    <property type="molecule type" value="Genomic_DNA"/>
</dbReference>
<reference evidence="6 7" key="2">
    <citation type="journal article" date="2014" name="PLoS Genet.">
        <title>The Genome of Spironucleus salmonicida Highlights a Fish Pathogen Adapted to Fluctuating Environments.</title>
        <authorList>
            <person name="Xu F."/>
            <person name="Jerlstrom-Hultqvist J."/>
            <person name="Einarsson E."/>
            <person name="Astvaldsson A."/>
            <person name="Svard S.G."/>
            <person name="Andersson J.O."/>
        </authorList>
    </citation>
    <scope>NUCLEOTIDE SEQUENCE</scope>
    <source>
        <strain evidence="7">ATCC 50377</strain>
    </source>
</reference>
<evidence type="ECO:0000256" key="3">
    <source>
        <dbReference type="ARBA" id="ARBA00022777"/>
    </source>
</evidence>
<dbReference type="OrthoDB" id="439792at2759"/>
<organism evidence="5">
    <name type="scientific">Spironucleus salmonicida</name>
    <dbReference type="NCBI Taxonomy" id="348837"/>
    <lineage>
        <taxon>Eukaryota</taxon>
        <taxon>Metamonada</taxon>
        <taxon>Diplomonadida</taxon>
        <taxon>Hexamitidae</taxon>
        <taxon>Hexamitinae</taxon>
        <taxon>Spironucleus</taxon>
    </lineage>
</organism>
<sequence length="307" mass="34341">MSLDASLQTYLDQHQIYSQLQTSLEEMVRVLPPSPVDFLADFFAKIPKSSESTRETKRVVLLGPPGCGKGTQAKHLQQNYNLHQISPGNLLRAEISQKSALGMQAKEFMDAGKLVPDSIVIELISNYTKTLSKSQGWFFDGFPRTELQAYALKADKSLIPTHVIEFVVNQEEVISRIGGRRFDPITSVTYHITNDPPPAGEVASRCIIRDDDKEQVVKDRFRVYNSSLQGIREVFGHQLTIINVNGLGIKDVAVLLDNILNAPPQIKNPQTREIIPRGPGIVNGEQEQQDWNIATANNDRPKIEEIE</sequence>
<dbReference type="PANTHER" id="PTHR23359">
    <property type="entry name" value="NUCLEOTIDE KINASE"/>
    <property type="match status" value="1"/>
</dbReference>
<dbReference type="InterPro" id="IPR006259">
    <property type="entry name" value="Adenyl_kin_sub"/>
</dbReference>